<feature type="transmembrane region" description="Helical" evidence="1">
    <location>
        <begin position="179"/>
        <end position="198"/>
    </location>
</feature>
<feature type="chain" id="PRO_5022906659" evidence="2">
    <location>
        <begin position="20"/>
        <end position="213"/>
    </location>
</feature>
<dbReference type="OrthoDB" id="1177179at2"/>
<keyword evidence="2" id="KW-0732">Signal</keyword>
<keyword evidence="1" id="KW-1133">Transmembrane helix</keyword>
<keyword evidence="4" id="KW-1185">Reference proteome</keyword>
<dbReference type="Proteomes" id="UP000321907">
    <property type="component" value="Unassembled WGS sequence"/>
</dbReference>
<sequence length="213" mass="23380">MNKIILTLCLFCFSLGVRAHQPDISSTMLVDQGNNNWVLQVRAALTALEYEVETHFGKDSYATPEEFMELVLRHVKEHTSIVFNGTDAAELRNGRVKLGHESSVVFEVAGTPETLQSLMVKNTSFSEISRNQSALIVLKDGFSKDQFTLNNKNGHTVELQVNDAEFELVAAAEESNTNYLLALVGGLVLALAIGFFSLKDRLSPGDSSGLQDT</sequence>
<name>A0A5C7FDU5_9BACT</name>
<keyword evidence="1" id="KW-0812">Transmembrane</keyword>
<organism evidence="3 4">
    <name type="scientific">Neolewinella aurantiaca</name>
    <dbReference type="NCBI Taxonomy" id="2602767"/>
    <lineage>
        <taxon>Bacteria</taxon>
        <taxon>Pseudomonadati</taxon>
        <taxon>Bacteroidota</taxon>
        <taxon>Saprospiria</taxon>
        <taxon>Saprospirales</taxon>
        <taxon>Lewinellaceae</taxon>
        <taxon>Neolewinella</taxon>
    </lineage>
</organism>
<dbReference type="AlphaFoldDB" id="A0A5C7FDU5"/>
<evidence type="ECO:0000313" key="4">
    <source>
        <dbReference type="Proteomes" id="UP000321907"/>
    </source>
</evidence>
<evidence type="ECO:0000256" key="2">
    <source>
        <dbReference type="SAM" id="SignalP"/>
    </source>
</evidence>
<evidence type="ECO:0000313" key="3">
    <source>
        <dbReference type="EMBL" id="TXF87650.1"/>
    </source>
</evidence>
<accession>A0A5C7FDU5</accession>
<evidence type="ECO:0000256" key="1">
    <source>
        <dbReference type="SAM" id="Phobius"/>
    </source>
</evidence>
<dbReference type="EMBL" id="VOXD01000034">
    <property type="protein sequence ID" value="TXF87650.1"/>
    <property type="molecule type" value="Genomic_DNA"/>
</dbReference>
<gene>
    <name evidence="3" type="ORF">FUA23_18260</name>
</gene>
<feature type="signal peptide" evidence="2">
    <location>
        <begin position="1"/>
        <end position="19"/>
    </location>
</feature>
<protein>
    <submittedName>
        <fullName evidence="3">Uncharacterized protein</fullName>
    </submittedName>
</protein>
<comment type="caution">
    <text evidence="3">The sequence shown here is derived from an EMBL/GenBank/DDBJ whole genome shotgun (WGS) entry which is preliminary data.</text>
</comment>
<keyword evidence="1" id="KW-0472">Membrane</keyword>
<reference evidence="3 4" key="1">
    <citation type="submission" date="2019-08" db="EMBL/GenBank/DDBJ databases">
        <title>Lewinella sp. strain SSH13 Genome sequencing and assembly.</title>
        <authorList>
            <person name="Kim I."/>
        </authorList>
    </citation>
    <scope>NUCLEOTIDE SEQUENCE [LARGE SCALE GENOMIC DNA]</scope>
    <source>
        <strain evidence="3 4">SSH13</strain>
    </source>
</reference>
<proteinExistence type="predicted"/>